<keyword evidence="2" id="KW-0732">Signal</keyword>
<keyword evidence="4" id="KW-1185">Reference proteome</keyword>
<dbReference type="AlphaFoldDB" id="C5MFJ8"/>
<dbReference type="EMBL" id="GG692400">
    <property type="protein sequence ID" value="EER32058.1"/>
    <property type="molecule type" value="Genomic_DNA"/>
</dbReference>
<name>C5MFJ8_CANTT</name>
<dbReference type="InterPro" id="IPR016024">
    <property type="entry name" value="ARM-type_fold"/>
</dbReference>
<gene>
    <name evidence="3" type="ORF">CTRG_04841</name>
</gene>
<organism evidence="3 4">
    <name type="scientific">Candida tropicalis (strain ATCC MYA-3404 / T1)</name>
    <name type="common">Yeast</name>
    <dbReference type="NCBI Taxonomy" id="294747"/>
    <lineage>
        <taxon>Eukaryota</taxon>
        <taxon>Fungi</taxon>
        <taxon>Dikarya</taxon>
        <taxon>Ascomycota</taxon>
        <taxon>Saccharomycotina</taxon>
        <taxon>Pichiomycetes</taxon>
        <taxon>Debaryomycetaceae</taxon>
        <taxon>Candida/Lodderomyces clade</taxon>
        <taxon>Candida</taxon>
    </lineage>
</organism>
<evidence type="ECO:0000256" key="1">
    <source>
        <dbReference type="SAM" id="MobiDB-lite"/>
    </source>
</evidence>
<dbReference type="SUPFAM" id="SSF48371">
    <property type="entry name" value="ARM repeat"/>
    <property type="match status" value="1"/>
</dbReference>
<dbReference type="OrthoDB" id="4022151at2759"/>
<dbReference type="RefSeq" id="XP_002550543.1">
    <property type="nucleotide sequence ID" value="XM_002550497.1"/>
</dbReference>
<evidence type="ECO:0008006" key="5">
    <source>
        <dbReference type="Google" id="ProtNLM"/>
    </source>
</evidence>
<dbReference type="Proteomes" id="UP000002037">
    <property type="component" value="Unassembled WGS sequence"/>
</dbReference>
<dbReference type="HOGENOM" id="CLU_032732_0_0_1"/>
<dbReference type="VEuPathDB" id="FungiDB:CTRG_04841"/>
<dbReference type="KEGG" id="ctp:CTRG_04841"/>
<dbReference type="eggNOG" id="ENOG502T3NC">
    <property type="taxonomic scope" value="Eukaryota"/>
</dbReference>
<evidence type="ECO:0000313" key="3">
    <source>
        <dbReference type="EMBL" id="EER32058.1"/>
    </source>
</evidence>
<feature type="chain" id="PRO_5002955599" description="GPI-anchored protein 45" evidence="2">
    <location>
        <begin position="18"/>
        <end position="441"/>
    </location>
</feature>
<dbReference type="GeneID" id="8296552"/>
<accession>C5MFJ8</accession>
<sequence length="441" mass="46890">MKLIVAFLCLFMALVNCLPAVSPVEGSDFDFDSNLESQINTFVESNFDGKALELYHEVVNAYKSYSESQEDKKLIKRDSALEAQLEAAILMVNNSGIIWDILDAVADNPTRIQSLSNLTTTFLKNQNISISVSSLLSSSSSLSSKVNLTGLITAVEQSGLVTSILDGILLDTNFRPHLVELIYSVVWSQRDILLYLFAMLQKRDGMIVEDDLYELLGKRADDNSGSLLAFANNAIGTILSSPLVASVTADFLNALNDTGVAVYTIQRFLSTESYLNMTGYLIKNILSSSSVQISTGGLNLTSLVGIALSNPKQVASLVGSLLDGDTSQFSGYLGKYASAVGSIIKDLEKTGLFAQLNSYIFGDEITTTTAAAASTSGSNNDRKDILTTSGSGNSTASATTRESSTATNAAASVSNFFTSSDSNTSVLKALVAIIGGALFTL</sequence>
<feature type="region of interest" description="Disordered" evidence="1">
    <location>
        <begin position="372"/>
        <end position="404"/>
    </location>
</feature>
<reference evidence="3 4" key="1">
    <citation type="journal article" date="2009" name="Nature">
        <title>Evolution of pathogenicity and sexual reproduction in eight Candida genomes.</title>
        <authorList>
            <person name="Butler G."/>
            <person name="Rasmussen M.D."/>
            <person name="Lin M.F."/>
            <person name="Santos M.A."/>
            <person name="Sakthikumar S."/>
            <person name="Munro C.A."/>
            <person name="Rheinbay E."/>
            <person name="Grabherr M."/>
            <person name="Forche A."/>
            <person name="Reedy J.L."/>
            <person name="Agrafioti I."/>
            <person name="Arnaud M.B."/>
            <person name="Bates S."/>
            <person name="Brown A.J."/>
            <person name="Brunke S."/>
            <person name="Costanzo M.C."/>
            <person name="Fitzpatrick D.A."/>
            <person name="de Groot P.W."/>
            <person name="Harris D."/>
            <person name="Hoyer L.L."/>
            <person name="Hube B."/>
            <person name="Klis F.M."/>
            <person name="Kodira C."/>
            <person name="Lennard N."/>
            <person name="Logue M.E."/>
            <person name="Martin R."/>
            <person name="Neiman A.M."/>
            <person name="Nikolaou E."/>
            <person name="Quail M.A."/>
            <person name="Quinn J."/>
            <person name="Santos M.C."/>
            <person name="Schmitzberger F.F."/>
            <person name="Sherlock G."/>
            <person name="Shah P."/>
            <person name="Silverstein K.A."/>
            <person name="Skrzypek M.S."/>
            <person name="Soll D."/>
            <person name="Staggs R."/>
            <person name="Stansfield I."/>
            <person name="Stumpf M.P."/>
            <person name="Sudbery P.E."/>
            <person name="Srikantha T."/>
            <person name="Zeng Q."/>
            <person name="Berman J."/>
            <person name="Berriman M."/>
            <person name="Heitman J."/>
            <person name="Gow N.A."/>
            <person name="Lorenz M.C."/>
            <person name="Birren B.W."/>
            <person name="Kellis M."/>
            <person name="Cuomo C.A."/>
        </authorList>
    </citation>
    <scope>NUCLEOTIDE SEQUENCE [LARGE SCALE GENOMIC DNA]</scope>
    <source>
        <strain evidence="4">ATCC MYA-3404 / T1</strain>
    </source>
</reference>
<proteinExistence type="predicted"/>
<protein>
    <recommendedName>
        <fullName evidence="5">GPI-anchored protein 45</fullName>
    </recommendedName>
</protein>
<feature type="compositionally biased region" description="Low complexity" evidence="1">
    <location>
        <begin position="387"/>
        <end position="404"/>
    </location>
</feature>
<feature type="signal peptide" evidence="2">
    <location>
        <begin position="1"/>
        <end position="17"/>
    </location>
</feature>
<evidence type="ECO:0000256" key="2">
    <source>
        <dbReference type="SAM" id="SignalP"/>
    </source>
</evidence>
<evidence type="ECO:0000313" key="4">
    <source>
        <dbReference type="Proteomes" id="UP000002037"/>
    </source>
</evidence>